<dbReference type="InterPro" id="IPR023187">
    <property type="entry name" value="Tscrpt_reg_MarR-type_CS"/>
</dbReference>
<sequence>MADNEALFEVTSMFRTLIKRISQEWNKNGGRTLSFPQFKVLYMLNKLGPQRVSQLAEMLCITPAAVTGITDKLLAEGYVQRDRAESDRRVVVITLTDKGEVMIREAKDTQKKTIEMIFTMLPDEDIEHLRRIFAEMLFKMDHTD</sequence>
<dbReference type="SMART" id="SM00347">
    <property type="entry name" value="HTH_MARR"/>
    <property type="match status" value="1"/>
</dbReference>
<proteinExistence type="predicted"/>
<name>A0A3B0BDP4_9BACL</name>
<dbReference type="PRINTS" id="PR00598">
    <property type="entry name" value="HTHMARR"/>
</dbReference>
<dbReference type="EMBL" id="RBAH01000029">
    <property type="protein sequence ID" value="RKN71243.1"/>
    <property type="molecule type" value="Genomic_DNA"/>
</dbReference>
<dbReference type="RefSeq" id="WP_120750877.1">
    <property type="nucleotide sequence ID" value="NZ_RBAH01000029.1"/>
</dbReference>
<gene>
    <name evidence="5" type="ORF">D7M11_29560</name>
</gene>
<feature type="domain" description="HTH marR-type" evidence="4">
    <location>
        <begin position="3"/>
        <end position="138"/>
    </location>
</feature>
<keyword evidence="6" id="KW-1185">Reference proteome</keyword>
<dbReference type="PANTHER" id="PTHR33164">
    <property type="entry name" value="TRANSCRIPTIONAL REGULATOR, MARR FAMILY"/>
    <property type="match status" value="1"/>
</dbReference>
<dbReference type="GO" id="GO:0006950">
    <property type="term" value="P:response to stress"/>
    <property type="evidence" value="ECO:0007669"/>
    <property type="project" value="TreeGrafter"/>
</dbReference>
<evidence type="ECO:0000256" key="1">
    <source>
        <dbReference type="ARBA" id="ARBA00023015"/>
    </source>
</evidence>
<dbReference type="Gene3D" id="1.10.10.10">
    <property type="entry name" value="Winged helix-like DNA-binding domain superfamily/Winged helix DNA-binding domain"/>
    <property type="match status" value="1"/>
</dbReference>
<dbReference type="Pfam" id="PF01047">
    <property type="entry name" value="MarR"/>
    <property type="match status" value="1"/>
</dbReference>
<comment type="caution">
    <text evidence="5">The sequence shown here is derived from an EMBL/GenBank/DDBJ whole genome shotgun (WGS) entry which is preliminary data.</text>
</comment>
<protein>
    <submittedName>
        <fullName evidence="5">MarR family transcriptional regulator</fullName>
    </submittedName>
</protein>
<accession>A0A3B0BDP4</accession>
<dbReference type="PROSITE" id="PS01117">
    <property type="entry name" value="HTH_MARR_1"/>
    <property type="match status" value="1"/>
</dbReference>
<dbReference type="OrthoDB" id="166070at2"/>
<keyword evidence="2" id="KW-0238">DNA-binding</keyword>
<dbReference type="AlphaFoldDB" id="A0A3B0BDP4"/>
<evidence type="ECO:0000313" key="6">
    <source>
        <dbReference type="Proteomes" id="UP000282311"/>
    </source>
</evidence>
<evidence type="ECO:0000313" key="5">
    <source>
        <dbReference type="EMBL" id="RKN71243.1"/>
    </source>
</evidence>
<keyword evidence="3" id="KW-0804">Transcription</keyword>
<dbReference type="GO" id="GO:0003700">
    <property type="term" value="F:DNA-binding transcription factor activity"/>
    <property type="evidence" value="ECO:0007669"/>
    <property type="project" value="InterPro"/>
</dbReference>
<dbReference type="PROSITE" id="PS50995">
    <property type="entry name" value="HTH_MARR_2"/>
    <property type="match status" value="1"/>
</dbReference>
<dbReference type="InterPro" id="IPR036388">
    <property type="entry name" value="WH-like_DNA-bd_sf"/>
</dbReference>
<dbReference type="GO" id="GO:0003677">
    <property type="term" value="F:DNA binding"/>
    <property type="evidence" value="ECO:0007669"/>
    <property type="project" value="UniProtKB-KW"/>
</dbReference>
<dbReference type="SUPFAM" id="SSF46785">
    <property type="entry name" value="Winged helix' DNA-binding domain"/>
    <property type="match status" value="1"/>
</dbReference>
<evidence type="ECO:0000256" key="2">
    <source>
        <dbReference type="ARBA" id="ARBA00023125"/>
    </source>
</evidence>
<reference evidence="5 6" key="1">
    <citation type="journal article" date="2007" name="Int. J. Syst. Evol. Microbiol.">
        <title>Paenibacillus ginsengarvi sp. nov., isolated from soil from ginseng cultivation.</title>
        <authorList>
            <person name="Yoon M.H."/>
            <person name="Ten L.N."/>
            <person name="Im W.T."/>
        </authorList>
    </citation>
    <scope>NUCLEOTIDE SEQUENCE [LARGE SCALE GENOMIC DNA]</scope>
    <source>
        <strain evidence="5 6">KCTC 13059</strain>
    </source>
</reference>
<dbReference type="InterPro" id="IPR036390">
    <property type="entry name" value="WH_DNA-bd_sf"/>
</dbReference>
<keyword evidence="1" id="KW-0805">Transcription regulation</keyword>
<evidence type="ECO:0000256" key="3">
    <source>
        <dbReference type="ARBA" id="ARBA00023163"/>
    </source>
</evidence>
<dbReference type="PANTHER" id="PTHR33164:SF99">
    <property type="entry name" value="MARR FAMILY REGULATORY PROTEIN"/>
    <property type="match status" value="1"/>
</dbReference>
<dbReference type="Proteomes" id="UP000282311">
    <property type="component" value="Unassembled WGS sequence"/>
</dbReference>
<dbReference type="InterPro" id="IPR000835">
    <property type="entry name" value="HTH_MarR-typ"/>
</dbReference>
<dbReference type="InterPro" id="IPR039422">
    <property type="entry name" value="MarR/SlyA-like"/>
</dbReference>
<evidence type="ECO:0000259" key="4">
    <source>
        <dbReference type="PROSITE" id="PS50995"/>
    </source>
</evidence>
<organism evidence="5 6">
    <name type="scientific">Paenibacillus ginsengarvi</name>
    <dbReference type="NCBI Taxonomy" id="400777"/>
    <lineage>
        <taxon>Bacteria</taxon>
        <taxon>Bacillati</taxon>
        <taxon>Bacillota</taxon>
        <taxon>Bacilli</taxon>
        <taxon>Bacillales</taxon>
        <taxon>Paenibacillaceae</taxon>
        <taxon>Paenibacillus</taxon>
    </lineage>
</organism>